<evidence type="ECO:0000313" key="1">
    <source>
        <dbReference type="EMBL" id="SRX81103.1"/>
    </source>
</evidence>
<dbReference type="STRING" id="39692.BST38_01475"/>
<dbReference type="EMBL" id="UEGS01000001">
    <property type="protein sequence ID" value="SRX81103.1"/>
    <property type="molecule type" value="Genomic_DNA"/>
</dbReference>
<dbReference type="Pfam" id="PF04328">
    <property type="entry name" value="Sel_put"/>
    <property type="match status" value="1"/>
</dbReference>
<evidence type="ECO:0008006" key="3">
    <source>
        <dbReference type="Google" id="ProtNLM"/>
    </source>
</evidence>
<protein>
    <recommendedName>
        <fullName evidence="3">DUF466 domain-containing protein</fullName>
    </recommendedName>
</protein>
<dbReference type="RefSeq" id="WP_318268588.1">
    <property type="nucleotide sequence ID" value="NZ_AP022598.1"/>
</dbReference>
<proteinExistence type="predicted"/>
<dbReference type="InterPro" id="IPR007423">
    <property type="entry name" value="Sel_put"/>
</dbReference>
<sequence length="45" mass="5317">MGDNHYQRYLEHHARVHDGGTPMTEREYWRHRHAQADAAPGVRCC</sequence>
<name>A0A375YJ33_MYCPF</name>
<keyword evidence="2" id="KW-1185">Reference proteome</keyword>
<accession>A0A375YJ33</accession>
<reference evidence="1 2" key="1">
    <citation type="submission" date="2018-05" db="EMBL/GenBank/DDBJ databases">
        <authorList>
            <consortium name="IHU Genomes"/>
        </authorList>
    </citation>
    <scope>NUCLEOTIDE SEQUENCE [LARGE SCALE GENOMIC DNA]</scope>
    <source>
        <strain evidence="1 2">P7335</strain>
    </source>
</reference>
<dbReference type="AlphaFoldDB" id="A0A375YJ33"/>
<gene>
    <name evidence="1" type="ORF">MPP7335_02850</name>
</gene>
<organism evidence="1 2">
    <name type="scientific">Mycolicibacterium parafortuitum</name>
    <name type="common">Mycobacterium parafortuitum</name>
    <dbReference type="NCBI Taxonomy" id="39692"/>
    <lineage>
        <taxon>Bacteria</taxon>
        <taxon>Bacillati</taxon>
        <taxon>Actinomycetota</taxon>
        <taxon>Actinomycetes</taxon>
        <taxon>Mycobacteriales</taxon>
        <taxon>Mycobacteriaceae</taxon>
        <taxon>Mycolicibacterium</taxon>
    </lineage>
</organism>
<evidence type="ECO:0000313" key="2">
    <source>
        <dbReference type="Proteomes" id="UP000252008"/>
    </source>
</evidence>
<dbReference type="Proteomes" id="UP000252008">
    <property type="component" value="Unassembled WGS sequence"/>
</dbReference>